<dbReference type="AlphaFoldDB" id="A0A7J7WVQ2"/>
<keyword evidence="3" id="KW-1185">Reference proteome</keyword>
<feature type="region of interest" description="Disordered" evidence="1">
    <location>
        <begin position="1"/>
        <end position="60"/>
    </location>
</feature>
<evidence type="ECO:0000313" key="3">
    <source>
        <dbReference type="Proteomes" id="UP000527355"/>
    </source>
</evidence>
<feature type="compositionally biased region" description="Pro residues" evidence="1">
    <location>
        <begin position="36"/>
        <end position="46"/>
    </location>
</feature>
<dbReference type="EMBL" id="JABWUV010000007">
    <property type="protein sequence ID" value="KAF6341434.1"/>
    <property type="molecule type" value="Genomic_DNA"/>
</dbReference>
<reference evidence="2 3" key="1">
    <citation type="journal article" date="2020" name="Nature">
        <title>Six reference-quality genomes reveal evolution of bat adaptations.</title>
        <authorList>
            <person name="Jebb D."/>
            <person name="Huang Z."/>
            <person name="Pippel M."/>
            <person name="Hughes G.M."/>
            <person name="Lavrichenko K."/>
            <person name="Devanna P."/>
            <person name="Winkler S."/>
            <person name="Jermiin L.S."/>
            <person name="Skirmuntt E.C."/>
            <person name="Katzourakis A."/>
            <person name="Burkitt-Gray L."/>
            <person name="Ray D.A."/>
            <person name="Sullivan K.A.M."/>
            <person name="Roscito J.G."/>
            <person name="Kirilenko B.M."/>
            <person name="Davalos L.M."/>
            <person name="Corthals A.P."/>
            <person name="Power M.L."/>
            <person name="Jones G."/>
            <person name="Ransome R.D."/>
            <person name="Dechmann D.K.N."/>
            <person name="Locatelli A.G."/>
            <person name="Puechmaille S.J."/>
            <person name="Fedrigo O."/>
            <person name="Jarvis E.D."/>
            <person name="Hiller M."/>
            <person name="Vernes S.C."/>
            <person name="Myers E.W."/>
            <person name="Teeling E.C."/>
        </authorList>
    </citation>
    <scope>NUCLEOTIDE SEQUENCE [LARGE SCALE GENOMIC DNA]</scope>
    <source>
        <strain evidence="2">MMyoMyo1</strain>
        <tissue evidence="2">Flight muscle</tissue>
    </source>
</reference>
<name>A0A7J7WVQ2_MYOMY</name>
<proteinExistence type="predicted"/>
<feature type="compositionally biased region" description="Low complexity" evidence="1">
    <location>
        <begin position="47"/>
        <end position="60"/>
    </location>
</feature>
<dbReference type="Proteomes" id="UP000527355">
    <property type="component" value="Unassembled WGS sequence"/>
</dbReference>
<accession>A0A7J7WVQ2</accession>
<gene>
    <name evidence="2" type="ORF">mMyoMyo1_011865</name>
</gene>
<comment type="caution">
    <text evidence="2">The sequence shown here is derived from an EMBL/GenBank/DDBJ whole genome shotgun (WGS) entry which is preliminary data.</text>
</comment>
<protein>
    <submittedName>
        <fullName evidence="2">Uncharacterized protein</fullName>
    </submittedName>
</protein>
<evidence type="ECO:0000313" key="2">
    <source>
        <dbReference type="EMBL" id="KAF6341434.1"/>
    </source>
</evidence>
<evidence type="ECO:0000256" key="1">
    <source>
        <dbReference type="SAM" id="MobiDB-lite"/>
    </source>
</evidence>
<organism evidence="2 3">
    <name type="scientific">Myotis myotis</name>
    <name type="common">Greater mouse-eared bat</name>
    <name type="synonym">Vespertilio myotis</name>
    <dbReference type="NCBI Taxonomy" id="51298"/>
    <lineage>
        <taxon>Eukaryota</taxon>
        <taxon>Metazoa</taxon>
        <taxon>Chordata</taxon>
        <taxon>Craniata</taxon>
        <taxon>Vertebrata</taxon>
        <taxon>Euteleostomi</taxon>
        <taxon>Mammalia</taxon>
        <taxon>Eutheria</taxon>
        <taxon>Laurasiatheria</taxon>
        <taxon>Chiroptera</taxon>
        <taxon>Yangochiroptera</taxon>
        <taxon>Vespertilionidae</taxon>
        <taxon>Myotis</taxon>
    </lineage>
</organism>
<sequence>MGQHARLWSHSAPDGGCAVSRGRQPFPSADCELRAPLPPSLPPAMHAPPVRGLRAAGAPPAGRARWSRCLRSGRGDAVQQQQEEASVCAGATVTFTGKASRRRTVSDMLLACAQGQGPRDSRPEKRRG</sequence>